<comment type="function">
    <text evidence="5">Component of the SWR1 complex which mediates the ATP-dependent exchange of histone H2A for the H2A variant HZT1 leading to transcriptional regulation of selected genes by chromatin remodeling. Involved in chromosome stability.</text>
</comment>
<name>A0A9W8G9D1_9FUNG</name>
<dbReference type="Pfam" id="PF00022">
    <property type="entry name" value="Actin"/>
    <property type="match status" value="1"/>
</dbReference>
<dbReference type="Gene3D" id="3.90.640.10">
    <property type="entry name" value="Actin, Chain A, domain 4"/>
    <property type="match status" value="1"/>
</dbReference>
<sequence length="381" mass="42960">MADMQTLILDNGSCTIKGGYADYEQPLVVPNMVTRTKRTRRVYVGDLAYSTSDLSGLYYRSPFERGYLVRWDAELVIWDRVLSNDVLGCEPQQTNLILSEPVFNFQAIQRQMDEIVFEEYGFASLIRAPAPRLAAQHHSCCVIVDVGHAFTYVVPYRNQQQIPWAIRRVDVGGLMLTSYLKETVSFRYWDMMDETYIMSQVKERTCFVSQDFYSDLERAKRTDSMKLEYVLPDFTASKTGYVRGTQADAEGMQVLPLNNERFAVPEALFHPEDVGVDQGGIHRAIVQAVNACPEEARGVLLASIVLIGGSAKLPGLRERLQAEVQAMSSSRVCVSVPDDPEAWAWQGGRLLAQGHGERRISRQQYLEMGASRVAAHFETFA</sequence>
<reference evidence="8" key="1">
    <citation type="submission" date="2022-07" db="EMBL/GenBank/DDBJ databases">
        <title>Phylogenomic reconstructions and comparative analyses of Kickxellomycotina fungi.</title>
        <authorList>
            <person name="Reynolds N.K."/>
            <person name="Stajich J.E."/>
            <person name="Barry K."/>
            <person name="Grigoriev I.V."/>
            <person name="Crous P."/>
            <person name="Smith M.E."/>
        </authorList>
    </citation>
    <scope>NUCLEOTIDE SEQUENCE</scope>
    <source>
        <strain evidence="8">NRRL 3115</strain>
    </source>
</reference>
<organism evidence="8 9">
    <name type="scientific">Coemansia spiralis</name>
    <dbReference type="NCBI Taxonomy" id="417178"/>
    <lineage>
        <taxon>Eukaryota</taxon>
        <taxon>Fungi</taxon>
        <taxon>Fungi incertae sedis</taxon>
        <taxon>Zoopagomycota</taxon>
        <taxon>Kickxellomycotina</taxon>
        <taxon>Kickxellomycetes</taxon>
        <taxon>Kickxellales</taxon>
        <taxon>Kickxellaceae</taxon>
        <taxon>Coemansia</taxon>
    </lineage>
</organism>
<dbReference type="OrthoDB" id="408728at2759"/>
<gene>
    <name evidence="8" type="primary">ARP6</name>
    <name evidence="8" type="ORF">GGI25_001920</name>
</gene>
<comment type="similarity">
    <text evidence="2">Belongs to the actin family. ARP6 subfamily.</text>
</comment>
<dbReference type="InterPro" id="IPR043129">
    <property type="entry name" value="ATPase_NBD"/>
</dbReference>
<accession>A0A9W8G9D1</accession>
<dbReference type="CDD" id="cd10210">
    <property type="entry name" value="ASKHA_NBD_Arp6"/>
    <property type="match status" value="1"/>
</dbReference>
<evidence type="ECO:0000313" key="8">
    <source>
        <dbReference type="EMBL" id="KAJ2678931.1"/>
    </source>
</evidence>
<dbReference type="PANTHER" id="PTHR11937">
    <property type="entry name" value="ACTIN"/>
    <property type="match status" value="1"/>
</dbReference>
<comment type="subcellular location">
    <subcellularLocation>
        <location evidence="1">Cytoplasm</location>
    </subcellularLocation>
</comment>
<evidence type="ECO:0000256" key="6">
    <source>
        <dbReference type="ARBA" id="ARBA00063309"/>
    </source>
</evidence>
<dbReference type="FunFam" id="3.90.640.10:FF:000014">
    <property type="entry name" value="Putative actin-related protein 6"/>
    <property type="match status" value="1"/>
</dbReference>
<evidence type="ECO:0000256" key="2">
    <source>
        <dbReference type="ARBA" id="ARBA00005665"/>
    </source>
</evidence>
<dbReference type="GO" id="GO:0005737">
    <property type="term" value="C:cytoplasm"/>
    <property type="evidence" value="ECO:0007669"/>
    <property type="project" value="UniProtKB-SubCell"/>
</dbReference>
<evidence type="ECO:0000256" key="7">
    <source>
        <dbReference type="ARBA" id="ARBA00073820"/>
    </source>
</evidence>
<proteinExistence type="inferred from homology"/>
<dbReference type="InterPro" id="IPR004000">
    <property type="entry name" value="Actin"/>
</dbReference>
<dbReference type="SMART" id="SM00268">
    <property type="entry name" value="ACTIN"/>
    <property type="match status" value="1"/>
</dbReference>
<comment type="subunit">
    <text evidence="6">Component of the SWR1 chromatin remodeling complex.</text>
</comment>
<evidence type="ECO:0000256" key="4">
    <source>
        <dbReference type="ARBA" id="ARBA00022490"/>
    </source>
</evidence>
<evidence type="ECO:0000313" key="9">
    <source>
        <dbReference type="Proteomes" id="UP001151518"/>
    </source>
</evidence>
<dbReference type="AlphaFoldDB" id="A0A9W8G9D1"/>
<evidence type="ECO:0000256" key="1">
    <source>
        <dbReference type="ARBA" id="ARBA00004496"/>
    </source>
</evidence>
<comment type="caution">
    <text evidence="8">The sequence shown here is derived from an EMBL/GenBank/DDBJ whole genome shotgun (WGS) entry which is preliminary data.</text>
</comment>
<protein>
    <recommendedName>
        <fullName evidence="3">Actin-like protein ARP6</fullName>
    </recommendedName>
    <alternativeName>
        <fullName evidence="7">Actin-like protein arp6</fullName>
    </alternativeName>
</protein>
<dbReference type="Gene3D" id="2.30.36.70">
    <property type="entry name" value="Actin, Chain A, domain 2"/>
    <property type="match status" value="1"/>
</dbReference>
<dbReference type="GO" id="GO:0005634">
    <property type="term" value="C:nucleus"/>
    <property type="evidence" value="ECO:0007669"/>
    <property type="project" value="UniProtKB-ARBA"/>
</dbReference>
<keyword evidence="4" id="KW-0963">Cytoplasm</keyword>
<dbReference type="Proteomes" id="UP001151518">
    <property type="component" value="Unassembled WGS sequence"/>
</dbReference>
<evidence type="ECO:0000256" key="5">
    <source>
        <dbReference type="ARBA" id="ARBA00025222"/>
    </source>
</evidence>
<evidence type="ECO:0000256" key="3">
    <source>
        <dbReference type="ARBA" id="ARBA00018633"/>
    </source>
</evidence>
<dbReference type="EMBL" id="JANBTW010000016">
    <property type="protein sequence ID" value="KAJ2678931.1"/>
    <property type="molecule type" value="Genomic_DNA"/>
</dbReference>
<dbReference type="SUPFAM" id="SSF53067">
    <property type="entry name" value="Actin-like ATPase domain"/>
    <property type="match status" value="2"/>
</dbReference>
<dbReference type="Gene3D" id="3.30.420.40">
    <property type="match status" value="2"/>
</dbReference>